<comment type="caution">
    <text evidence="6">The sequence shown here is derived from an EMBL/GenBank/DDBJ whole genome shotgun (WGS) entry which is preliminary data.</text>
</comment>
<evidence type="ECO:0000256" key="2">
    <source>
        <dbReference type="ARBA" id="ARBA00022692"/>
    </source>
</evidence>
<dbReference type="Proteomes" id="UP000029868">
    <property type="component" value="Unassembled WGS sequence"/>
</dbReference>
<keyword evidence="3 5" id="KW-1133">Transmembrane helix</keyword>
<dbReference type="GO" id="GO:0016020">
    <property type="term" value="C:membrane"/>
    <property type="evidence" value="ECO:0007669"/>
    <property type="project" value="UniProtKB-SubCell"/>
</dbReference>
<name>A0A099KTC1_COLPS</name>
<gene>
    <name evidence="6" type="ORF">GAB14E_2569</name>
</gene>
<accession>A0A099KTC1</accession>
<reference evidence="6 7" key="1">
    <citation type="submission" date="2014-08" db="EMBL/GenBank/DDBJ databases">
        <title>Genomic and Phenotypic Diversity of Colwellia psychrerythraea strains from Disparate Marine Basins.</title>
        <authorList>
            <person name="Techtmann S.M."/>
            <person name="Stelling S.C."/>
            <person name="Utturkar S.M."/>
            <person name="Alshibli N."/>
            <person name="Harris A."/>
            <person name="Brown S.D."/>
            <person name="Hazen T.C."/>
        </authorList>
    </citation>
    <scope>NUCLEOTIDE SEQUENCE [LARGE SCALE GENOMIC DNA]</scope>
    <source>
        <strain evidence="6 7">GAB14E</strain>
    </source>
</reference>
<evidence type="ECO:0000256" key="1">
    <source>
        <dbReference type="ARBA" id="ARBA00004370"/>
    </source>
</evidence>
<protein>
    <submittedName>
        <fullName evidence="6">Membrane-associated protein in eicosanoid and glutathione metabolism (MAPEG)</fullName>
    </submittedName>
</protein>
<dbReference type="AlphaFoldDB" id="A0A099KTC1"/>
<feature type="transmembrane region" description="Helical" evidence="5">
    <location>
        <begin position="6"/>
        <end position="26"/>
    </location>
</feature>
<dbReference type="Gene3D" id="1.20.120.550">
    <property type="entry name" value="Membrane associated eicosanoid/glutathione metabolism-like domain"/>
    <property type="match status" value="1"/>
</dbReference>
<dbReference type="Pfam" id="PF01124">
    <property type="entry name" value="MAPEG"/>
    <property type="match status" value="1"/>
</dbReference>
<evidence type="ECO:0000313" key="7">
    <source>
        <dbReference type="Proteomes" id="UP000029868"/>
    </source>
</evidence>
<sequence length="142" mass="16548">MSNLVIQPVIALMTLTFFVWCYMYFLRLRYVVTNKISAQKLETPEQCNSVLPSDINKPSNNLKNLFEMPVIFYSICILSVSINLIDTTLAYFAWGYVVSRIIHSFYHCFSKSVMARFYAYFISSIILWVMLAKFAYMVVTVI</sequence>
<dbReference type="OrthoDB" id="328594at2"/>
<dbReference type="InterPro" id="IPR023352">
    <property type="entry name" value="MAPEG-like_dom_sf"/>
</dbReference>
<evidence type="ECO:0000256" key="4">
    <source>
        <dbReference type="ARBA" id="ARBA00023136"/>
    </source>
</evidence>
<evidence type="ECO:0000313" key="6">
    <source>
        <dbReference type="EMBL" id="KGJ94014.1"/>
    </source>
</evidence>
<keyword evidence="4 5" id="KW-0472">Membrane</keyword>
<evidence type="ECO:0000256" key="5">
    <source>
        <dbReference type="SAM" id="Phobius"/>
    </source>
</evidence>
<evidence type="ECO:0000256" key="3">
    <source>
        <dbReference type="ARBA" id="ARBA00022989"/>
    </source>
</evidence>
<proteinExistence type="predicted"/>
<feature type="transmembrane region" description="Helical" evidence="5">
    <location>
        <begin position="117"/>
        <end position="139"/>
    </location>
</feature>
<keyword evidence="2 5" id="KW-0812">Transmembrane</keyword>
<feature type="transmembrane region" description="Helical" evidence="5">
    <location>
        <begin position="70"/>
        <end position="97"/>
    </location>
</feature>
<organism evidence="6 7">
    <name type="scientific">Colwellia psychrerythraea</name>
    <name type="common">Vibrio psychroerythus</name>
    <dbReference type="NCBI Taxonomy" id="28229"/>
    <lineage>
        <taxon>Bacteria</taxon>
        <taxon>Pseudomonadati</taxon>
        <taxon>Pseudomonadota</taxon>
        <taxon>Gammaproteobacteria</taxon>
        <taxon>Alteromonadales</taxon>
        <taxon>Colwelliaceae</taxon>
        <taxon>Colwellia</taxon>
    </lineage>
</organism>
<comment type="subcellular location">
    <subcellularLocation>
        <location evidence="1">Membrane</location>
    </subcellularLocation>
</comment>
<dbReference type="EMBL" id="JQEC01000021">
    <property type="protein sequence ID" value="KGJ94014.1"/>
    <property type="molecule type" value="Genomic_DNA"/>
</dbReference>
<dbReference type="SUPFAM" id="SSF161084">
    <property type="entry name" value="MAPEG domain-like"/>
    <property type="match status" value="1"/>
</dbReference>
<dbReference type="InterPro" id="IPR001129">
    <property type="entry name" value="Membr-assoc_MAPEG"/>
</dbReference>
<dbReference type="RefSeq" id="WP_033082206.1">
    <property type="nucleotide sequence ID" value="NZ_JQEC01000021.1"/>
</dbReference>
<dbReference type="PATRIC" id="fig|28229.3.peg.2189"/>